<accession>A0ABY5I7R3</accession>
<evidence type="ECO:0000313" key="1">
    <source>
        <dbReference type="EMBL" id="UTY40424.1"/>
    </source>
</evidence>
<reference evidence="1" key="1">
    <citation type="submission" date="2022-07" db="EMBL/GenBank/DDBJ databases">
        <title>Faecal culturing of patients with breast cancer.</title>
        <authorList>
            <person name="Teng N.M.Y."/>
            <person name="Kiu R."/>
            <person name="Evans R."/>
            <person name="Baker D.J."/>
            <person name="Zenner C."/>
            <person name="Robinson S.D."/>
            <person name="Hall L.J."/>
        </authorList>
    </citation>
    <scope>NUCLEOTIDE SEQUENCE</scope>
    <source>
        <strain evidence="1">LH1062</strain>
    </source>
</reference>
<dbReference type="EMBL" id="CP101620">
    <property type="protein sequence ID" value="UTY40424.1"/>
    <property type="molecule type" value="Genomic_DNA"/>
</dbReference>
<protein>
    <submittedName>
        <fullName evidence="1">DUF6054 family protein</fullName>
    </submittedName>
</protein>
<gene>
    <name evidence="1" type="ORF">NMU03_06490</name>
</gene>
<evidence type="ECO:0000313" key="2">
    <source>
        <dbReference type="Proteomes" id="UP001060112"/>
    </source>
</evidence>
<proteinExistence type="predicted"/>
<dbReference type="Proteomes" id="UP001060112">
    <property type="component" value="Chromosome"/>
</dbReference>
<keyword evidence="2" id="KW-1185">Reference proteome</keyword>
<name>A0ABY5I7R3_9FIRM</name>
<dbReference type="RefSeq" id="WP_290141849.1">
    <property type="nucleotide sequence ID" value="NZ_CP101620.1"/>
</dbReference>
<organism evidence="1 2">
    <name type="scientific">Allocoprobacillus halotolerans</name>
    <dbReference type="NCBI Taxonomy" id="2944914"/>
    <lineage>
        <taxon>Bacteria</taxon>
        <taxon>Bacillati</taxon>
        <taxon>Bacillota</taxon>
        <taxon>Erysipelotrichia</taxon>
        <taxon>Erysipelotrichales</taxon>
        <taxon>Erysipelotrichaceae</taxon>
        <taxon>Allocoprobacillus</taxon>
    </lineage>
</organism>
<dbReference type="Pfam" id="PF19524">
    <property type="entry name" value="DUF6054"/>
    <property type="match status" value="1"/>
</dbReference>
<sequence length="113" mass="13108">MAKYTCELQGTMQQFCQYLKNELIRSSFSASLEEEDYYHIHDINIGTLVFERYSYTGKNRLSLTVNVVEHHNHIRATAMSSGGSQALFFKINTFGEDAFLDKFKEASKKFKVY</sequence>
<dbReference type="InterPro" id="IPR046117">
    <property type="entry name" value="DUF6054"/>
</dbReference>